<dbReference type="PATRIC" id="fig|746697.3.peg.3297"/>
<sequence length="135" mass="15851">MKNTLTQIRVRYGETDQMGIVYYGNYAQYLEQGRTEWLRELGFSYKWMEANNVHLPVVHLSIDYKKPAFYDDLLTVKTTLKQIPSVKIEFQYEIYNESKQLLVTATTVLVFVNSNTKKLMKAPDYLLEKLTVPDL</sequence>
<dbReference type="KEGG" id="asl:Aeqsu_3244"/>
<dbReference type="EC" id="3.1.2.28" evidence="3"/>
<evidence type="ECO:0000313" key="4">
    <source>
        <dbReference type="Proteomes" id="UP000006049"/>
    </source>
</evidence>
<dbReference type="Proteomes" id="UP000006049">
    <property type="component" value="Chromosome"/>
</dbReference>
<dbReference type="PANTHER" id="PTHR31793">
    <property type="entry name" value="4-HYDROXYBENZOYL-COA THIOESTERASE FAMILY MEMBER"/>
    <property type="match status" value="1"/>
</dbReference>
<dbReference type="EMBL" id="CP003280">
    <property type="protein sequence ID" value="AFL82672.1"/>
    <property type="molecule type" value="Genomic_DNA"/>
</dbReference>
<gene>
    <name evidence="3" type="ordered locus">Aeqsu_3244</name>
</gene>
<reference evidence="3 4" key="1">
    <citation type="submission" date="2012-06" db="EMBL/GenBank/DDBJ databases">
        <title>The complete genome of Aequorivita sublithincola DSM 14238.</title>
        <authorList>
            <consortium name="US DOE Joint Genome Institute (JGI-PGF)"/>
            <person name="Lucas S."/>
            <person name="Copeland A."/>
            <person name="Lapidus A."/>
            <person name="Goodwin L."/>
            <person name="Pitluck S."/>
            <person name="Peters L."/>
            <person name="Munk A.C.C."/>
            <person name="Kyrpides N."/>
            <person name="Mavromatis K."/>
            <person name="Pagani I."/>
            <person name="Ivanova N."/>
            <person name="Ovchinnikova G."/>
            <person name="Zeytun A."/>
            <person name="Detter J.C."/>
            <person name="Han C."/>
            <person name="Land M."/>
            <person name="Hauser L."/>
            <person name="Markowitz V."/>
            <person name="Cheng J.-F."/>
            <person name="Hugenholtz P."/>
            <person name="Woyke T."/>
            <person name="Wu D."/>
            <person name="Tindall B."/>
            <person name="Faehnrich R."/>
            <person name="Brambilla E."/>
            <person name="Klenk H.-P."/>
            <person name="Eisen J.A."/>
        </authorList>
    </citation>
    <scope>NUCLEOTIDE SEQUENCE [LARGE SCALE GENOMIC DNA]</scope>
    <source>
        <strain evidence="4">DSM 14238 / LMG 21431 / ACAM 643 / 9-3</strain>
    </source>
</reference>
<evidence type="ECO:0000313" key="3">
    <source>
        <dbReference type="EMBL" id="AFL82672.1"/>
    </source>
</evidence>
<dbReference type="STRING" id="746697.Aeqsu_3244"/>
<name>I3Z0A4_AEQSU</name>
<comment type="similarity">
    <text evidence="1">Belongs to the 4-hydroxybenzoyl-CoA thioesterase family.</text>
</comment>
<dbReference type="GO" id="GO:0061522">
    <property type="term" value="F:1,4-dihydroxy-2-naphthoyl-CoA thioesterase activity"/>
    <property type="evidence" value="ECO:0007669"/>
    <property type="project" value="UniProtKB-EC"/>
</dbReference>
<dbReference type="eggNOG" id="COG0824">
    <property type="taxonomic scope" value="Bacteria"/>
</dbReference>
<evidence type="ECO:0000256" key="1">
    <source>
        <dbReference type="ARBA" id="ARBA00005953"/>
    </source>
</evidence>
<dbReference type="CDD" id="cd00586">
    <property type="entry name" value="4HBT"/>
    <property type="match status" value="1"/>
</dbReference>
<dbReference type="PANTHER" id="PTHR31793:SF27">
    <property type="entry name" value="NOVEL THIOESTERASE SUPERFAMILY DOMAIN AND SAPOSIN A-TYPE DOMAIN CONTAINING PROTEIN (0610012H03RIK)"/>
    <property type="match status" value="1"/>
</dbReference>
<keyword evidence="2 3" id="KW-0378">Hydrolase</keyword>
<dbReference type="Pfam" id="PF13279">
    <property type="entry name" value="4HBT_2"/>
    <property type="match status" value="1"/>
</dbReference>
<dbReference type="SUPFAM" id="SSF54637">
    <property type="entry name" value="Thioesterase/thiol ester dehydrase-isomerase"/>
    <property type="match status" value="1"/>
</dbReference>
<dbReference type="InterPro" id="IPR029069">
    <property type="entry name" value="HotDog_dom_sf"/>
</dbReference>
<evidence type="ECO:0000256" key="2">
    <source>
        <dbReference type="ARBA" id="ARBA00022801"/>
    </source>
</evidence>
<dbReference type="InterPro" id="IPR050563">
    <property type="entry name" value="4-hydroxybenzoyl-CoA_TE"/>
</dbReference>
<dbReference type="AlphaFoldDB" id="I3Z0A4"/>
<dbReference type="PIRSF" id="PIRSF003230">
    <property type="entry name" value="YbgC"/>
    <property type="match status" value="1"/>
</dbReference>
<accession>I3Z0A4</accession>
<dbReference type="NCBIfam" id="TIGR00051">
    <property type="entry name" value="YbgC/FadM family acyl-CoA thioesterase"/>
    <property type="match status" value="1"/>
</dbReference>
<protein>
    <submittedName>
        <fullName evidence="3">Putative thioesterase</fullName>
        <ecNumber evidence="3">3.1.2.28</ecNumber>
    </submittedName>
</protein>
<dbReference type="RefSeq" id="WP_014783921.1">
    <property type="nucleotide sequence ID" value="NC_018013.1"/>
</dbReference>
<keyword evidence="4" id="KW-1185">Reference proteome</keyword>
<dbReference type="Gene3D" id="3.10.129.10">
    <property type="entry name" value="Hotdog Thioesterase"/>
    <property type="match status" value="1"/>
</dbReference>
<organism evidence="3 4">
    <name type="scientific">Aequorivita sublithincola (strain DSM 14238 / LMG 21431 / ACAM 643 / 9-3)</name>
    <dbReference type="NCBI Taxonomy" id="746697"/>
    <lineage>
        <taxon>Bacteria</taxon>
        <taxon>Pseudomonadati</taxon>
        <taxon>Bacteroidota</taxon>
        <taxon>Flavobacteriia</taxon>
        <taxon>Flavobacteriales</taxon>
        <taxon>Flavobacteriaceae</taxon>
        <taxon>Aequorivita</taxon>
    </lineage>
</organism>
<dbReference type="GO" id="GO:0047617">
    <property type="term" value="F:fatty acyl-CoA hydrolase activity"/>
    <property type="evidence" value="ECO:0007669"/>
    <property type="project" value="TreeGrafter"/>
</dbReference>
<dbReference type="InterPro" id="IPR006684">
    <property type="entry name" value="YbgC/YbaW"/>
</dbReference>
<dbReference type="OrthoDB" id="9800856at2"/>
<dbReference type="HOGENOM" id="CLU_101141_3_2_10"/>
<proteinExistence type="inferred from homology"/>